<dbReference type="InterPro" id="IPR000719">
    <property type="entry name" value="Prot_kinase_dom"/>
</dbReference>
<feature type="region of interest" description="Disordered" evidence="1">
    <location>
        <begin position="44"/>
        <end position="69"/>
    </location>
</feature>
<name>A0ABP0C4T6_9PEZI</name>
<evidence type="ECO:0000256" key="1">
    <source>
        <dbReference type="SAM" id="MobiDB-lite"/>
    </source>
</evidence>
<dbReference type="Pfam" id="PF06293">
    <property type="entry name" value="Kdo"/>
    <property type="match status" value="1"/>
</dbReference>
<evidence type="ECO:0000313" key="4">
    <source>
        <dbReference type="Proteomes" id="UP001642482"/>
    </source>
</evidence>
<dbReference type="PANTHER" id="PTHR44167">
    <property type="entry name" value="OVARIAN-SPECIFIC SERINE/THREONINE-PROTEIN KINASE LOK-RELATED"/>
    <property type="match status" value="1"/>
</dbReference>
<dbReference type="PANTHER" id="PTHR44167:SF24">
    <property type="entry name" value="SERINE_THREONINE-PROTEIN KINASE CHK2"/>
    <property type="match status" value="1"/>
</dbReference>
<reference evidence="3 4" key="1">
    <citation type="submission" date="2024-01" db="EMBL/GenBank/DDBJ databases">
        <authorList>
            <person name="Allen C."/>
            <person name="Tagirdzhanova G."/>
        </authorList>
    </citation>
    <scope>NUCLEOTIDE SEQUENCE [LARGE SCALE GENOMIC DNA]</scope>
</reference>
<dbReference type="EMBL" id="CAWUHD010000068">
    <property type="protein sequence ID" value="CAK7226871.1"/>
    <property type="molecule type" value="Genomic_DNA"/>
</dbReference>
<comment type="caution">
    <text evidence="3">The sequence shown here is derived from an EMBL/GenBank/DDBJ whole genome shotgun (WGS) entry which is preliminary data.</text>
</comment>
<dbReference type="Proteomes" id="UP001642482">
    <property type="component" value="Unassembled WGS sequence"/>
</dbReference>
<keyword evidence="4" id="KW-1185">Reference proteome</keyword>
<dbReference type="SUPFAM" id="SSF56112">
    <property type="entry name" value="Protein kinase-like (PK-like)"/>
    <property type="match status" value="1"/>
</dbReference>
<feature type="domain" description="Protein kinase" evidence="2">
    <location>
        <begin position="19"/>
        <end position="288"/>
    </location>
</feature>
<dbReference type="InterPro" id="IPR011009">
    <property type="entry name" value="Kinase-like_dom_sf"/>
</dbReference>
<evidence type="ECO:0000259" key="2">
    <source>
        <dbReference type="PROSITE" id="PS50011"/>
    </source>
</evidence>
<evidence type="ECO:0000313" key="3">
    <source>
        <dbReference type="EMBL" id="CAK7226871.1"/>
    </source>
</evidence>
<accession>A0ABP0C4T6</accession>
<proteinExistence type="predicted"/>
<dbReference type="PROSITE" id="PS50011">
    <property type="entry name" value="PROTEIN_KINASE_DOM"/>
    <property type="match status" value="1"/>
</dbReference>
<protein>
    <recommendedName>
        <fullName evidence="2">Protein kinase domain-containing protein</fullName>
    </recommendedName>
</protein>
<dbReference type="Gene3D" id="1.10.510.10">
    <property type="entry name" value="Transferase(Phosphotransferase) domain 1"/>
    <property type="match status" value="1"/>
</dbReference>
<gene>
    <name evidence="3" type="ORF">SEUCBS140593_006389</name>
</gene>
<organism evidence="3 4">
    <name type="scientific">Sporothrix eucalyptigena</name>
    <dbReference type="NCBI Taxonomy" id="1812306"/>
    <lineage>
        <taxon>Eukaryota</taxon>
        <taxon>Fungi</taxon>
        <taxon>Dikarya</taxon>
        <taxon>Ascomycota</taxon>
        <taxon>Pezizomycotina</taxon>
        <taxon>Sordariomycetes</taxon>
        <taxon>Sordariomycetidae</taxon>
        <taxon>Ophiostomatales</taxon>
        <taxon>Ophiostomataceae</taxon>
        <taxon>Sporothrix</taxon>
    </lineage>
</organism>
<sequence length="288" mass="32768">METIKSWECFKRVDGRFQFHRMEGILRQADGQIITARWKTRTAAPEEDSGLENIQSLDTKDRGPQMKPGWTTCPEDFINERNFYIKKPTLMDHLDRDLATRITYDIEACEHLHMNPHPHLATYHGCLISATEYVEGLCFQRYCISLEDACNPRHLNKQQFLQQGPQRSLVFLTTKDGSSASVQLLPGHFGGLIDGIQHLHSLGLVHNDVNPSNIMLDIDDSNPPQVKLILIDFDSCRPRSTSLIETNARRTHPWHDPAVTVSLESNDLDALAEVRVWLFGGDIDQLQG</sequence>